<proteinExistence type="predicted"/>
<sequence>MAVFATFGKVVQQSPDGTVFLAAHGYDKGGGGNAGTVGRRTVEMGEMGEADLVKMARDSLEKFEFEEADGERRMGATGYQQGEEDKFINWRFCF</sequence>
<name>A0AAD5WP25_9PEZI</name>
<keyword evidence="2" id="KW-1185">Reference proteome</keyword>
<protein>
    <submittedName>
        <fullName evidence="1">Uncharacterized protein</fullName>
    </submittedName>
</protein>
<evidence type="ECO:0000313" key="1">
    <source>
        <dbReference type="EMBL" id="KAJ2893501.1"/>
    </source>
</evidence>
<dbReference type="Proteomes" id="UP001201980">
    <property type="component" value="Unassembled WGS sequence"/>
</dbReference>
<gene>
    <name evidence="1" type="ORF">MKZ38_008522</name>
</gene>
<dbReference type="AlphaFoldDB" id="A0AAD5WP25"/>
<evidence type="ECO:0000313" key="2">
    <source>
        <dbReference type="Proteomes" id="UP001201980"/>
    </source>
</evidence>
<dbReference type="EMBL" id="JAKWBI020000596">
    <property type="protein sequence ID" value="KAJ2893501.1"/>
    <property type="molecule type" value="Genomic_DNA"/>
</dbReference>
<comment type="caution">
    <text evidence="1">The sequence shown here is derived from an EMBL/GenBank/DDBJ whole genome shotgun (WGS) entry which is preliminary data.</text>
</comment>
<accession>A0AAD5WP25</accession>
<reference evidence="1" key="1">
    <citation type="submission" date="2022-07" db="EMBL/GenBank/DDBJ databases">
        <title>Draft genome sequence of Zalerion maritima ATCC 34329, a (micro)plastics degrading marine fungus.</title>
        <authorList>
            <person name="Paco A."/>
            <person name="Goncalves M.F.M."/>
            <person name="Rocha-Santos T.A.P."/>
            <person name="Alves A."/>
        </authorList>
    </citation>
    <scope>NUCLEOTIDE SEQUENCE</scope>
    <source>
        <strain evidence="1">ATCC 34329</strain>
    </source>
</reference>
<organism evidence="1 2">
    <name type="scientific">Zalerion maritima</name>
    <dbReference type="NCBI Taxonomy" id="339359"/>
    <lineage>
        <taxon>Eukaryota</taxon>
        <taxon>Fungi</taxon>
        <taxon>Dikarya</taxon>
        <taxon>Ascomycota</taxon>
        <taxon>Pezizomycotina</taxon>
        <taxon>Sordariomycetes</taxon>
        <taxon>Lulworthiomycetidae</taxon>
        <taxon>Lulworthiales</taxon>
        <taxon>Lulworthiaceae</taxon>
        <taxon>Zalerion</taxon>
    </lineage>
</organism>